<accession>A0A1Q9AE14</accession>
<evidence type="ECO:0000313" key="1">
    <source>
        <dbReference type="EMBL" id="OLP53182.1"/>
    </source>
</evidence>
<feature type="non-terminal residue" evidence="1">
    <location>
        <position position="30"/>
    </location>
</feature>
<reference evidence="1 2" key="1">
    <citation type="submission" date="2016-02" db="EMBL/GenBank/DDBJ databases">
        <title>Genome analysis of coral dinoflagellate symbionts highlights evolutionary adaptations to a symbiotic lifestyle.</title>
        <authorList>
            <person name="Aranda M."/>
            <person name="Li Y."/>
            <person name="Liew Y.J."/>
            <person name="Baumgarten S."/>
            <person name="Simakov O."/>
            <person name="Wilson M."/>
            <person name="Piel J."/>
            <person name="Ashoor H."/>
            <person name="Bougouffa S."/>
            <person name="Bajic V.B."/>
            <person name="Ryu T."/>
            <person name="Ravasi T."/>
            <person name="Bayer T."/>
            <person name="Micklem G."/>
            <person name="Kim H."/>
            <person name="Bhak J."/>
            <person name="Lajeunesse T.C."/>
            <person name="Voolstra C.R."/>
        </authorList>
    </citation>
    <scope>NUCLEOTIDE SEQUENCE [LARGE SCALE GENOMIC DNA]</scope>
    <source>
        <strain evidence="1 2">CCMP2467</strain>
    </source>
</reference>
<organism evidence="1 2">
    <name type="scientific">Symbiodinium microadriaticum</name>
    <name type="common">Dinoflagellate</name>
    <name type="synonym">Zooxanthella microadriatica</name>
    <dbReference type="NCBI Taxonomy" id="2951"/>
    <lineage>
        <taxon>Eukaryota</taxon>
        <taxon>Sar</taxon>
        <taxon>Alveolata</taxon>
        <taxon>Dinophyceae</taxon>
        <taxon>Suessiales</taxon>
        <taxon>Symbiodiniaceae</taxon>
        <taxon>Symbiodinium</taxon>
    </lineage>
</organism>
<proteinExistence type="predicted"/>
<name>A0A1Q9AE14_SYMMI</name>
<sequence length="30" mass="3324">ADFLAMADDEDVEHANVMAAFLQWDTNGIL</sequence>
<evidence type="ECO:0000313" key="2">
    <source>
        <dbReference type="Proteomes" id="UP000186817"/>
    </source>
</evidence>
<feature type="non-terminal residue" evidence="1">
    <location>
        <position position="1"/>
    </location>
</feature>
<dbReference type="EMBL" id="LSRX01008427">
    <property type="protein sequence ID" value="OLP53182.1"/>
    <property type="molecule type" value="Genomic_DNA"/>
</dbReference>
<gene>
    <name evidence="1" type="ORF">AK812_SmicGene48627</name>
</gene>
<dbReference type="Proteomes" id="UP000186817">
    <property type="component" value="Unassembled WGS sequence"/>
</dbReference>
<keyword evidence="2" id="KW-1185">Reference proteome</keyword>
<dbReference type="AlphaFoldDB" id="A0A1Q9AE14"/>
<protein>
    <submittedName>
        <fullName evidence="1">Uncharacterized protein</fullName>
    </submittedName>
</protein>
<comment type="caution">
    <text evidence="1">The sequence shown here is derived from an EMBL/GenBank/DDBJ whole genome shotgun (WGS) entry which is preliminary data.</text>
</comment>